<organism evidence="1">
    <name type="scientific">viral metagenome</name>
    <dbReference type="NCBI Taxonomy" id="1070528"/>
    <lineage>
        <taxon>unclassified sequences</taxon>
        <taxon>metagenomes</taxon>
        <taxon>organismal metagenomes</taxon>
    </lineage>
</organism>
<dbReference type="AlphaFoldDB" id="A0A6C0AX81"/>
<evidence type="ECO:0008006" key="2">
    <source>
        <dbReference type="Google" id="ProtNLM"/>
    </source>
</evidence>
<evidence type="ECO:0000313" key="1">
    <source>
        <dbReference type="EMBL" id="QHS83865.1"/>
    </source>
</evidence>
<dbReference type="Pfam" id="PF00404">
    <property type="entry name" value="Dockerin_1"/>
    <property type="match status" value="1"/>
</dbReference>
<dbReference type="Gene3D" id="1.10.1330.10">
    <property type="entry name" value="Dockerin domain"/>
    <property type="match status" value="1"/>
</dbReference>
<dbReference type="GO" id="GO:0004553">
    <property type="term" value="F:hydrolase activity, hydrolyzing O-glycosyl compounds"/>
    <property type="evidence" value="ECO:0007669"/>
    <property type="project" value="InterPro"/>
</dbReference>
<dbReference type="InterPro" id="IPR002105">
    <property type="entry name" value="Dockerin_1_rpt"/>
</dbReference>
<dbReference type="SUPFAM" id="SSF63446">
    <property type="entry name" value="Type I dockerin domain"/>
    <property type="match status" value="1"/>
</dbReference>
<dbReference type="InterPro" id="IPR036439">
    <property type="entry name" value="Dockerin_dom_sf"/>
</dbReference>
<dbReference type="GO" id="GO:0000272">
    <property type="term" value="P:polysaccharide catabolic process"/>
    <property type="evidence" value="ECO:0007669"/>
    <property type="project" value="InterPro"/>
</dbReference>
<protein>
    <recommendedName>
        <fullName evidence="2">Dockerin domain-containing protein</fullName>
    </recommendedName>
</protein>
<dbReference type="EMBL" id="MN738768">
    <property type="protein sequence ID" value="QHS83865.1"/>
    <property type="molecule type" value="Genomic_DNA"/>
</dbReference>
<accession>A0A6C0AX81</accession>
<sequence>MPKFCDVTNNGQIDIGDAQYIAAYLAGLPGYDIPRPALVDANGNGDIDIGDAQYIAAYLVKLPGYDIPDIDVGLEPEPEPEPEAFSTDVLVKAEFVTESVYNLGGGLTQEDMMIISAKAINSEKNIVAFDFRLDSSGISALVDNNFLPYNVDIENAPNLYSKLLNWEVVNKNFSFGLINGYTVIREMYETIPTTDYKVLLRIPCDYYSELTKTTLVSDIPGHNWNVEIVS</sequence>
<name>A0A6C0AX81_9ZZZZ</name>
<reference evidence="1" key="1">
    <citation type="journal article" date="2020" name="Nature">
        <title>Giant virus diversity and host interactions through global metagenomics.</title>
        <authorList>
            <person name="Schulz F."/>
            <person name="Roux S."/>
            <person name="Paez-Espino D."/>
            <person name="Jungbluth S."/>
            <person name="Walsh D.A."/>
            <person name="Denef V.J."/>
            <person name="McMahon K.D."/>
            <person name="Konstantinidis K.T."/>
            <person name="Eloe-Fadrosh E.A."/>
            <person name="Kyrpides N.C."/>
            <person name="Woyke T."/>
        </authorList>
    </citation>
    <scope>NUCLEOTIDE SEQUENCE</scope>
    <source>
        <strain evidence="1">GVMAG-S-ERX555961-36</strain>
    </source>
</reference>
<dbReference type="CDD" id="cd14256">
    <property type="entry name" value="Dockerin_I"/>
    <property type="match status" value="1"/>
</dbReference>
<proteinExistence type="predicted"/>